<reference evidence="1 2" key="1">
    <citation type="submission" date="2017-07" db="EMBL/GenBank/DDBJ databases">
        <title>Leptospira spp. isolated from tropical soils.</title>
        <authorList>
            <person name="Thibeaux R."/>
            <person name="Iraola G."/>
            <person name="Ferres I."/>
            <person name="Bierque E."/>
            <person name="Girault D."/>
            <person name="Soupe-Gilbert M.-E."/>
            <person name="Picardeau M."/>
            <person name="Goarant C."/>
        </authorList>
    </citation>
    <scope>NUCLEOTIDE SEQUENCE [LARGE SCALE GENOMIC DNA]</scope>
    <source>
        <strain evidence="1 2">JW2-C-B1</strain>
    </source>
</reference>
<sequence length="62" mass="7215">MQQAFRKILPKRKLRLWIAKIFPLRRKPLTTLRCSLANSLSMDREDFSASQKATHDALLFVG</sequence>
<keyword evidence="2" id="KW-1185">Reference proteome</keyword>
<name>A0ABX4NC96_9LEPT</name>
<organism evidence="1 2">
    <name type="scientific">Leptospira kmetyi</name>
    <dbReference type="NCBI Taxonomy" id="408139"/>
    <lineage>
        <taxon>Bacteria</taxon>
        <taxon>Pseudomonadati</taxon>
        <taxon>Spirochaetota</taxon>
        <taxon>Spirochaetia</taxon>
        <taxon>Leptospirales</taxon>
        <taxon>Leptospiraceae</taxon>
        <taxon>Leptospira</taxon>
    </lineage>
</organism>
<evidence type="ECO:0000313" key="2">
    <source>
        <dbReference type="Proteomes" id="UP000231919"/>
    </source>
</evidence>
<comment type="caution">
    <text evidence="1">The sequence shown here is derived from an EMBL/GenBank/DDBJ whole genome shotgun (WGS) entry which is preliminary data.</text>
</comment>
<accession>A0ABX4NC96</accession>
<protein>
    <submittedName>
        <fullName evidence="1">Uncharacterized protein</fullName>
    </submittedName>
</protein>
<gene>
    <name evidence="1" type="ORF">CH378_06600</name>
</gene>
<dbReference type="EMBL" id="NPDP01000009">
    <property type="protein sequence ID" value="PJZ30541.1"/>
    <property type="molecule type" value="Genomic_DNA"/>
</dbReference>
<evidence type="ECO:0000313" key="1">
    <source>
        <dbReference type="EMBL" id="PJZ30541.1"/>
    </source>
</evidence>
<dbReference type="Proteomes" id="UP000231919">
    <property type="component" value="Unassembled WGS sequence"/>
</dbReference>
<proteinExistence type="predicted"/>